<reference evidence="1" key="1">
    <citation type="submission" date="2020-08" db="EMBL/GenBank/DDBJ databases">
        <title>Multicomponent nature underlies the extraordinary mechanical properties of spider dragline silk.</title>
        <authorList>
            <person name="Kono N."/>
            <person name="Nakamura H."/>
            <person name="Mori M."/>
            <person name="Yoshida Y."/>
            <person name="Ohtoshi R."/>
            <person name="Malay A.D."/>
            <person name="Moran D.A.P."/>
            <person name="Tomita M."/>
            <person name="Numata K."/>
            <person name="Arakawa K."/>
        </authorList>
    </citation>
    <scope>NUCLEOTIDE SEQUENCE</scope>
</reference>
<organism evidence="1 2">
    <name type="scientific">Nephila pilipes</name>
    <name type="common">Giant wood spider</name>
    <name type="synonym">Nephila maculata</name>
    <dbReference type="NCBI Taxonomy" id="299642"/>
    <lineage>
        <taxon>Eukaryota</taxon>
        <taxon>Metazoa</taxon>
        <taxon>Ecdysozoa</taxon>
        <taxon>Arthropoda</taxon>
        <taxon>Chelicerata</taxon>
        <taxon>Arachnida</taxon>
        <taxon>Araneae</taxon>
        <taxon>Araneomorphae</taxon>
        <taxon>Entelegynae</taxon>
        <taxon>Araneoidea</taxon>
        <taxon>Nephilidae</taxon>
        <taxon>Nephila</taxon>
    </lineage>
</organism>
<comment type="caution">
    <text evidence="1">The sequence shown here is derived from an EMBL/GenBank/DDBJ whole genome shotgun (WGS) entry which is preliminary data.</text>
</comment>
<dbReference type="AlphaFoldDB" id="A0A8X6MT89"/>
<evidence type="ECO:0000313" key="2">
    <source>
        <dbReference type="Proteomes" id="UP000887013"/>
    </source>
</evidence>
<gene>
    <name evidence="1" type="ORF">NPIL_654841</name>
</gene>
<dbReference type="Proteomes" id="UP000887013">
    <property type="component" value="Unassembled WGS sequence"/>
</dbReference>
<evidence type="ECO:0000313" key="1">
    <source>
        <dbReference type="EMBL" id="GFS76731.1"/>
    </source>
</evidence>
<keyword evidence="2" id="KW-1185">Reference proteome</keyword>
<accession>A0A8X6MT89</accession>
<name>A0A8X6MT89_NEPPI</name>
<proteinExistence type="predicted"/>
<protein>
    <submittedName>
        <fullName evidence="1">Uncharacterized protein</fullName>
    </submittedName>
</protein>
<sequence>MTRKKMVRSAMKMMSLQNKISTRKKDEINGNFSAFCSEQFHWEKGHKKAAIFYPAAGDGRGRSAVNWRPIARKNFAKSRSLYTKA</sequence>
<dbReference type="EMBL" id="BMAW01002038">
    <property type="protein sequence ID" value="GFS76731.1"/>
    <property type="molecule type" value="Genomic_DNA"/>
</dbReference>